<dbReference type="PANTHER" id="PTHR34183:SF1">
    <property type="entry name" value="ENDOLYTIC PEPTIDOGLYCAN TRANSGLYCOSYLASE RLPA"/>
    <property type="match status" value="1"/>
</dbReference>
<dbReference type="GO" id="GO:0000270">
    <property type="term" value="P:peptidoglycan metabolic process"/>
    <property type="evidence" value="ECO:0007669"/>
    <property type="project" value="UniProtKB-UniRule"/>
</dbReference>
<feature type="domain" description="RlpA-like protein double-psi beta-barrel" evidence="6">
    <location>
        <begin position="64"/>
        <end position="143"/>
    </location>
</feature>
<dbReference type="EMBL" id="MKVH01000002">
    <property type="protein sequence ID" value="OJX61102.1"/>
    <property type="molecule type" value="Genomic_DNA"/>
</dbReference>
<dbReference type="AlphaFoldDB" id="A0A1M3L6A0"/>
<dbReference type="Proteomes" id="UP000184233">
    <property type="component" value="Unassembled WGS sequence"/>
</dbReference>
<keyword evidence="2 3" id="KW-0961">Cell wall biogenesis/degradation</keyword>
<dbReference type="InterPro" id="IPR009009">
    <property type="entry name" value="RlpA-like_DPBB"/>
</dbReference>
<dbReference type="GO" id="GO:0071555">
    <property type="term" value="P:cell wall organization"/>
    <property type="evidence" value="ECO:0007669"/>
    <property type="project" value="UniProtKB-KW"/>
</dbReference>
<dbReference type="PANTHER" id="PTHR34183">
    <property type="entry name" value="ENDOLYTIC PEPTIDOGLYCAN TRANSGLYCOSYLASE RLPA"/>
    <property type="match status" value="1"/>
</dbReference>
<evidence type="ECO:0000256" key="3">
    <source>
        <dbReference type="HAMAP-Rule" id="MF_02071"/>
    </source>
</evidence>
<evidence type="ECO:0000313" key="7">
    <source>
        <dbReference type="EMBL" id="OJX61102.1"/>
    </source>
</evidence>
<evidence type="ECO:0000313" key="8">
    <source>
        <dbReference type="Proteomes" id="UP000184233"/>
    </source>
</evidence>
<dbReference type="GO" id="GO:0008932">
    <property type="term" value="F:lytic endotransglycosylase activity"/>
    <property type="evidence" value="ECO:0007669"/>
    <property type="project" value="UniProtKB-UniRule"/>
</dbReference>
<evidence type="ECO:0000256" key="1">
    <source>
        <dbReference type="ARBA" id="ARBA00023239"/>
    </source>
</evidence>
<evidence type="ECO:0000256" key="4">
    <source>
        <dbReference type="RuleBase" id="RU003495"/>
    </source>
</evidence>
<reference evidence="7 8" key="1">
    <citation type="submission" date="2016-09" db="EMBL/GenBank/DDBJ databases">
        <title>Genome-resolved meta-omics ties microbial dynamics to process performance in biotechnology for thiocyanate degradation.</title>
        <authorList>
            <person name="Kantor R.S."/>
            <person name="Huddy R.J."/>
            <person name="Iyer R."/>
            <person name="Thomas B.C."/>
            <person name="Brown C.T."/>
            <person name="Anantharaman K."/>
            <person name="Tringe S."/>
            <person name="Hettich R.L."/>
            <person name="Harrison S.T."/>
            <person name="Banfield J.F."/>
        </authorList>
    </citation>
    <scope>NUCLEOTIDE SEQUENCE [LARGE SCALE GENOMIC DNA]</scope>
    <source>
        <strain evidence="7">59-99</strain>
    </source>
</reference>
<dbReference type="SUPFAM" id="SSF50685">
    <property type="entry name" value="Barwin-like endoglucanases"/>
    <property type="match status" value="1"/>
</dbReference>
<gene>
    <name evidence="3" type="primary">rlpA</name>
    <name evidence="7" type="ORF">BGO89_00440</name>
</gene>
<dbReference type="CDD" id="cd22268">
    <property type="entry name" value="DPBB_RlpA-like"/>
    <property type="match status" value="1"/>
</dbReference>
<dbReference type="STRING" id="1895771.BGO89_00440"/>
<evidence type="ECO:0000256" key="2">
    <source>
        <dbReference type="ARBA" id="ARBA00023316"/>
    </source>
</evidence>
<protein>
    <recommendedName>
        <fullName evidence="3">Probable endolytic peptidoglycan transglycosylase RlpA</fullName>
        <ecNumber evidence="3">4.2.2.-</ecNumber>
    </recommendedName>
</protein>
<dbReference type="InterPro" id="IPR012997">
    <property type="entry name" value="RplA"/>
</dbReference>
<evidence type="ECO:0000259" key="6">
    <source>
        <dbReference type="Pfam" id="PF03330"/>
    </source>
</evidence>
<dbReference type="Gene3D" id="2.40.40.10">
    <property type="entry name" value="RlpA-like domain"/>
    <property type="match status" value="1"/>
</dbReference>
<sequence>MTHSISMKSVLRAIIFVIVFLAVMSVSFLVEAHDLPAGVAAAEVTPDDTAVTIERSFPMTDVTDGLASWYGRQFHGRRTASGRKFDMHAYTAAHRSLPFGSLLRVVNPSNGRTVIVEVTDRGPFIRRRVVDLSYAAAKELGVSVAPVEMDAITPGDILAHYNEQGDSMVVVIDEDMDIVVLPATAVRPMAEGTSTSLTEAYKSVRESSSCILVLPSEDGKGLSFVPVQRMPSAQSSTMLRTEGRIVSASRSDSSGEHSVQD</sequence>
<organism evidence="7 8">
    <name type="scientific">Candidatus Kapaibacterium thiocyanatum</name>
    <dbReference type="NCBI Taxonomy" id="1895771"/>
    <lineage>
        <taxon>Bacteria</taxon>
        <taxon>Pseudomonadati</taxon>
        <taxon>Candidatus Kapaibacteriota</taxon>
        <taxon>Candidatus Kapaibacteriia</taxon>
        <taxon>Candidatus Kapaibacteriales</taxon>
        <taxon>Candidatus Kapaibacteriaceae</taxon>
        <taxon>Candidatus Kapaibacterium</taxon>
    </lineage>
</organism>
<comment type="caution">
    <text evidence="7">The sequence shown here is derived from an EMBL/GenBank/DDBJ whole genome shotgun (WGS) entry which is preliminary data.</text>
</comment>
<proteinExistence type="inferred from homology"/>
<dbReference type="HAMAP" id="MF_02071">
    <property type="entry name" value="RlpA"/>
    <property type="match status" value="1"/>
</dbReference>
<keyword evidence="1 3" id="KW-0456">Lyase</keyword>
<dbReference type="InterPro" id="IPR034718">
    <property type="entry name" value="RlpA"/>
</dbReference>
<dbReference type="Pfam" id="PF03330">
    <property type="entry name" value="DPBB_1"/>
    <property type="match status" value="1"/>
</dbReference>
<name>A0A1M3L6A0_9BACT</name>
<feature type="region of interest" description="Disordered" evidence="5">
    <location>
        <begin position="233"/>
        <end position="261"/>
    </location>
</feature>
<accession>A0A1M3L6A0</accession>
<evidence type="ECO:0000256" key="5">
    <source>
        <dbReference type="SAM" id="MobiDB-lite"/>
    </source>
</evidence>
<dbReference type="InterPro" id="IPR036908">
    <property type="entry name" value="RlpA-like_sf"/>
</dbReference>
<comment type="function">
    <text evidence="3">Lytic transglycosylase with a strong preference for naked glycan strands that lack stem peptides.</text>
</comment>
<dbReference type="EC" id="4.2.2.-" evidence="3"/>
<comment type="similarity">
    <text evidence="3 4">Belongs to the RlpA family.</text>
</comment>
<dbReference type="NCBIfam" id="TIGR00413">
    <property type="entry name" value="rlpA"/>
    <property type="match status" value="1"/>
</dbReference>